<evidence type="ECO:0000259" key="2">
    <source>
        <dbReference type="Pfam" id="PF00814"/>
    </source>
</evidence>
<gene>
    <name evidence="3" type="primary">tsaB</name>
    <name evidence="3" type="ORF">GCM10009765_17630</name>
</gene>
<dbReference type="InterPro" id="IPR000905">
    <property type="entry name" value="Gcp-like_dom"/>
</dbReference>
<dbReference type="Proteomes" id="UP001500618">
    <property type="component" value="Unassembled WGS sequence"/>
</dbReference>
<dbReference type="Pfam" id="PF00814">
    <property type="entry name" value="TsaD"/>
    <property type="match status" value="1"/>
</dbReference>
<evidence type="ECO:0000313" key="4">
    <source>
        <dbReference type="Proteomes" id="UP001500618"/>
    </source>
</evidence>
<sequence length="220" mass="22623">MFALVLDTATPAVSVGIAEVTTDGLTMVAEDQVVDGRRHGEALAVLIAGCLDKAGIRIDLLDAVVAGVGPGPFTGLRVGLVTAAAIADARQIPAYGVCSLDAIAAGLGGPLLVATDARRKEIYWATYDAAGARVNGPSVDKPAAVRENMDAVERAAGAGAAQYAEILGLPVTGPEYPSMPAMARLAADRVRAGAPTEPLTPLYLRRPDATEPGERKKVNR</sequence>
<dbReference type="PANTHER" id="PTHR11735">
    <property type="entry name" value="TRNA N6-ADENOSINE THREONYLCARBAMOYLTRANSFERASE"/>
    <property type="match status" value="1"/>
</dbReference>
<feature type="region of interest" description="Disordered" evidence="1">
    <location>
        <begin position="196"/>
        <end position="220"/>
    </location>
</feature>
<dbReference type="Gene3D" id="3.30.420.40">
    <property type="match status" value="2"/>
</dbReference>
<evidence type="ECO:0000313" key="3">
    <source>
        <dbReference type="EMBL" id="GAA1668665.1"/>
    </source>
</evidence>
<name>A0ABP4S9U5_9ACTN</name>
<comment type="caution">
    <text evidence="3">The sequence shown here is derived from an EMBL/GenBank/DDBJ whole genome shotgun (WGS) entry which is preliminary data.</text>
</comment>
<protein>
    <submittedName>
        <fullName evidence="3">tRNA (Adenosine(37)-N6)-threonylcarbamoyltransferase complex dimerization subunit type 1 TsaB</fullName>
    </submittedName>
</protein>
<dbReference type="InterPro" id="IPR022496">
    <property type="entry name" value="T6A_TsaB"/>
</dbReference>
<feature type="compositionally biased region" description="Basic and acidic residues" evidence="1">
    <location>
        <begin position="205"/>
        <end position="220"/>
    </location>
</feature>
<organism evidence="3 4">
    <name type="scientific">Fodinicola feengrottensis</name>
    <dbReference type="NCBI Taxonomy" id="435914"/>
    <lineage>
        <taxon>Bacteria</taxon>
        <taxon>Bacillati</taxon>
        <taxon>Actinomycetota</taxon>
        <taxon>Actinomycetes</taxon>
        <taxon>Mycobacteriales</taxon>
        <taxon>Fodinicola</taxon>
    </lineage>
</organism>
<evidence type="ECO:0000256" key="1">
    <source>
        <dbReference type="SAM" id="MobiDB-lite"/>
    </source>
</evidence>
<dbReference type="SUPFAM" id="SSF53067">
    <property type="entry name" value="Actin-like ATPase domain"/>
    <property type="match status" value="2"/>
</dbReference>
<dbReference type="InterPro" id="IPR043129">
    <property type="entry name" value="ATPase_NBD"/>
</dbReference>
<dbReference type="EMBL" id="BAAANY010000007">
    <property type="protein sequence ID" value="GAA1668665.1"/>
    <property type="molecule type" value="Genomic_DNA"/>
</dbReference>
<feature type="domain" description="Gcp-like" evidence="2">
    <location>
        <begin position="37"/>
        <end position="159"/>
    </location>
</feature>
<accession>A0ABP4S9U5</accession>
<proteinExistence type="predicted"/>
<reference evidence="4" key="1">
    <citation type="journal article" date="2019" name="Int. J. Syst. Evol. Microbiol.">
        <title>The Global Catalogue of Microorganisms (GCM) 10K type strain sequencing project: providing services to taxonomists for standard genome sequencing and annotation.</title>
        <authorList>
            <consortium name="The Broad Institute Genomics Platform"/>
            <consortium name="The Broad Institute Genome Sequencing Center for Infectious Disease"/>
            <person name="Wu L."/>
            <person name="Ma J."/>
        </authorList>
    </citation>
    <scope>NUCLEOTIDE SEQUENCE [LARGE SCALE GENOMIC DNA]</scope>
    <source>
        <strain evidence="4">JCM 14718</strain>
    </source>
</reference>
<dbReference type="PANTHER" id="PTHR11735:SF11">
    <property type="entry name" value="TRNA THREONYLCARBAMOYLADENOSINE BIOSYNTHESIS PROTEIN TSAB"/>
    <property type="match status" value="1"/>
</dbReference>
<dbReference type="RefSeq" id="WP_344308774.1">
    <property type="nucleotide sequence ID" value="NZ_BAAANY010000007.1"/>
</dbReference>
<dbReference type="NCBIfam" id="TIGR03725">
    <property type="entry name" value="T6A_YeaZ"/>
    <property type="match status" value="1"/>
</dbReference>
<keyword evidence="4" id="KW-1185">Reference proteome</keyword>